<dbReference type="PANTHER" id="PTHR34800">
    <property type="entry name" value="TETRAPYRROLE-BINDING PROTEIN, CHLOROPLASTIC"/>
    <property type="match status" value="1"/>
</dbReference>
<feature type="domain" description="GUN4-like" evidence="2">
    <location>
        <begin position="85"/>
        <end position="232"/>
    </location>
</feature>
<sequence length="246" mass="27430">MRATKRVGASYLGLILLSSLHQVAAFSPLAVPGASSGMLSTHSRGTLKVKPSLPCRTLLSTVSESTDAPSSKKTAPTMEKDVLKSECGMDYVPLANMLLIGDFKGADQFTRDALIQIAGENARKRGYVYFTEVKGLPEADMATIEKLWLKYSKGKFGYTVQRAIWNQVTVGKDFERFCRKIGWNTVENGIERKLKWFGKSEFIYDLEKAPVGHLPLTSALRGTSLLKNLLTYPLWATEWNKEEKKE</sequence>
<dbReference type="GO" id="GO:0046906">
    <property type="term" value="F:tetrapyrrole binding"/>
    <property type="evidence" value="ECO:0007669"/>
    <property type="project" value="TreeGrafter"/>
</dbReference>
<dbReference type="Gene3D" id="1.25.40.620">
    <property type="match status" value="1"/>
</dbReference>
<keyword evidence="4" id="KW-1185">Reference proteome</keyword>
<reference evidence="3 4" key="1">
    <citation type="journal article" date="2014" name="Mol. Plant">
        <title>Chromosome Scale Genome Assembly and Transcriptome Profiling of Nannochloropsis gaditana in Nitrogen Depletion.</title>
        <authorList>
            <person name="Corteggiani Carpinelli E."/>
            <person name="Telatin A."/>
            <person name="Vitulo N."/>
            <person name="Forcato C."/>
            <person name="D'Angelo M."/>
            <person name="Schiavon R."/>
            <person name="Vezzi A."/>
            <person name="Giacometti G.M."/>
            <person name="Morosinotto T."/>
            <person name="Valle G."/>
        </authorList>
    </citation>
    <scope>NUCLEOTIDE SEQUENCE [LARGE SCALE GENOMIC DNA]</scope>
    <source>
        <strain evidence="3 4">B-31</strain>
    </source>
</reference>
<keyword evidence="1" id="KW-0732">Signal</keyword>
<feature type="signal peptide" evidence="1">
    <location>
        <begin position="1"/>
        <end position="25"/>
    </location>
</feature>
<organism evidence="3 4">
    <name type="scientific">Nannochloropsis gaditana</name>
    <dbReference type="NCBI Taxonomy" id="72520"/>
    <lineage>
        <taxon>Eukaryota</taxon>
        <taxon>Sar</taxon>
        <taxon>Stramenopiles</taxon>
        <taxon>Ochrophyta</taxon>
        <taxon>Eustigmatophyceae</taxon>
        <taxon>Eustigmatales</taxon>
        <taxon>Monodopsidaceae</taxon>
        <taxon>Nannochloropsis</taxon>
    </lineage>
</organism>
<proteinExistence type="predicted"/>
<dbReference type="Gene3D" id="1.10.10.1770">
    <property type="entry name" value="Gun4-like"/>
    <property type="match status" value="1"/>
</dbReference>
<evidence type="ECO:0000313" key="3">
    <source>
        <dbReference type="EMBL" id="EWM29807.1"/>
    </source>
</evidence>
<feature type="chain" id="PRO_5004903914" evidence="1">
    <location>
        <begin position="26"/>
        <end position="246"/>
    </location>
</feature>
<evidence type="ECO:0000313" key="4">
    <source>
        <dbReference type="Proteomes" id="UP000019335"/>
    </source>
</evidence>
<dbReference type="OrthoDB" id="4835at2759"/>
<dbReference type="EMBL" id="AZIL01000116">
    <property type="protein sequence ID" value="EWM29807.1"/>
    <property type="molecule type" value="Genomic_DNA"/>
</dbReference>
<dbReference type="InterPro" id="IPR037215">
    <property type="entry name" value="GUN4-like_sf"/>
</dbReference>
<name>W7TUI4_9STRA</name>
<protein>
    <submittedName>
        <fullName evidence="3">Gun4 domain protein</fullName>
    </submittedName>
</protein>
<gene>
    <name evidence="3" type="ORF">Naga_100017g86</name>
</gene>
<dbReference type="AlphaFoldDB" id="W7TUI4"/>
<dbReference type="InterPro" id="IPR008629">
    <property type="entry name" value="GUN4-like"/>
</dbReference>
<dbReference type="SUPFAM" id="SSF140869">
    <property type="entry name" value="GUN4-like"/>
    <property type="match status" value="1"/>
</dbReference>
<accession>W7TUI4</accession>
<dbReference type="CDD" id="cd16383">
    <property type="entry name" value="GUN4"/>
    <property type="match status" value="1"/>
</dbReference>
<evidence type="ECO:0000256" key="1">
    <source>
        <dbReference type="SAM" id="SignalP"/>
    </source>
</evidence>
<comment type="caution">
    <text evidence="3">The sequence shown here is derived from an EMBL/GenBank/DDBJ whole genome shotgun (WGS) entry which is preliminary data.</text>
</comment>
<dbReference type="Pfam" id="PF05419">
    <property type="entry name" value="GUN4"/>
    <property type="match status" value="1"/>
</dbReference>
<evidence type="ECO:0000259" key="2">
    <source>
        <dbReference type="Pfam" id="PF05419"/>
    </source>
</evidence>
<dbReference type="PANTHER" id="PTHR34800:SF1">
    <property type="entry name" value="TETRAPYRROLE-BINDING PROTEIN, CHLOROPLASTIC"/>
    <property type="match status" value="1"/>
</dbReference>
<dbReference type="Proteomes" id="UP000019335">
    <property type="component" value="Chromosome 2"/>
</dbReference>